<accession>A0A9N9A703</accession>
<evidence type="ECO:0000313" key="8">
    <source>
        <dbReference type="EMBL" id="CAG8521430.1"/>
    </source>
</evidence>
<dbReference type="PANTHER" id="PTHR17224:SF1">
    <property type="entry name" value="PEPTIDYL-TRNA HYDROLASE"/>
    <property type="match status" value="1"/>
</dbReference>
<evidence type="ECO:0000256" key="4">
    <source>
        <dbReference type="ARBA" id="ARBA00022884"/>
    </source>
</evidence>
<protein>
    <recommendedName>
        <fullName evidence="1 6">Peptidyl-tRNA hydrolase</fullName>
        <ecNumber evidence="1 6">3.1.1.29</ecNumber>
    </recommendedName>
</protein>
<dbReference type="SUPFAM" id="SSF53178">
    <property type="entry name" value="Peptidyl-tRNA hydrolase-like"/>
    <property type="match status" value="2"/>
</dbReference>
<keyword evidence="2" id="KW-0820">tRNA-binding</keyword>
<dbReference type="Pfam" id="PF01195">
    <property type="entry name" value="Pept_tRNA_hydro"/>
    <property type="match status" value="1"/>
</dbReference>
<comment type="similarity">
    <text evidence="5 7">Belongs to the PTH family.</text>
</comment>
<evidence type="ECO:0000256" key="2">
    <source>
        <dbReference type="ARBA" id="ARBA00022555"/>
    </source>
</evidence>
<keyword evidence="9" id="KW-1185">Reference proteome</keyword>
<keyword evidence="3 6" id="KW-0378">Hydrolase</keyword>
<gene>
    <name evidence="8" type="ORF">FCALED_LOCUS4719</name>
</gene>
<dbReference type="EC" id="3.1.1.29" evidence="1 6"/>
<name>A0A9N9A703_9GLOM</name>
<dbReference type="GO" id="GO:0004045">
    <property type="term" value="F:peptidyl-tRNA hydrolase activity"/>
    <property type="evidence" value="ECO:0007669"/>
    <property type="project" value="UniProtKB-EC"/>
</dbReference>
<comment type="catalytic activity">
    <reaction evidence="6">
        <text>an N-acyl-L-alpha-aminoacyl-tRNA + H2O = an N-acyl-L-amino acid + a tRNA + H(+)</text>
        <dbReference type="Rhea" id="RHEA:54448"/>
        <dbReference type="Rhea" id="RHEA-COMP:10123"/>
        <dbReference type="Rhea" id="RHEA-COMP:13883"/>
        <dbReference type="ChEBI" id="CHEBI:15377"/>
        <dbReference type="ChEBI" id="CHEBI:15378"/>
        <dbReference type="ChEBI" id="CHEBI:59874"/>
        <dbReference type="ChEBI" id="CHEBI:78442"/>
        <dbReference type="ChEBI" id="CHEBI:138191"/>
        <dbReference type="EC" id="3.1.1.29"/>
    </reaction>
</comment>
<proteinExistence type="inferred from homology"/>
<organism evidence="8 9">
    <name type="scientific">Funneliformis caledonium</name>
    <dbReference type="NCBI Taxonomy" id="1117310"/>
    <lineage>
        <taxon>Eukaryota</taxon>
        <taxon>Fungi</taxon>
        <taxon>Fungi incertae sedis</taxon>
        <taxon>Mucoromycota</taxon>
        <taxon>Glomeromycotina</taxon>
        <taxon>Glomeromycetes</taxon>
        <taxon>Glomerales</taxon>
        <taxon>Glomeraceae</taxon>
        <taxon>Funneliformis</taxon>
    </lineage>
</organism>
<evidence type="ECO:0000256" key="5">
    <source>
        <dbReference type="ARBA" id="ARBA00038063"/>
    </source>
</evidence>
<dbReference type="Gene3D" id="3.40.50.1470">
    <property type="entry name" value="Peptidyl-tRNA hydrolase"/>
    <property type="match status" value="1"/>
</dbReference>
<dbReference type="InterPro" id="IPR018171">
    <property type="entry name" value="Pept_tRNA_hydro_CS"/>
</dbReference>
<dbReference type="NCBIfam" id="TIGR00447">
    <property type="entry name" value="pth"/>
    <property type="match status" value="1"/>
</dbReference>
<dbReference type="PANTHER" id="PTHR17224">
    <property type="entry name" value="PEPTIDYL-TRNA HYDROLASE"/>
    <property type="match status" value="1"/>
</dbReference>
<dbReference type="PROSITE" id="PS01195">
    <property type="entry name" value="PEPT_TRNA_HYDROL_1"/>
    <property type="match status" value="1"/>
</dbReference>
<comment type="caution">
    <text evidence="8">The sequence shown here is derived from an EMBL/GenBank/DDBJ whole genome shotgun (WGS) entry which is preliminary data.</text>
</comment>
<evidence type="ECO:0000256" key="1">
    <source>
        <dbReference type="ARBA" id="ARBA00013260"/>
    </source>
</evidence>
<dbReference type="InterPro" id="IPR001328">
    <property type="entry name" value="Pept_tRNA_hydro"/>
</dbReference>
<keyword evidence="4" id="KW-0694">RNA-binding</keyword>
<dbReference type="AlphaFoldDB" id="A0A9N9A703"/>
<sequence>MPRPIDIIVVGLGNPEPEYATTRHNAGYIFIDYLANAMALAQEQVTQGARSLPKFYRRLDLSADIHDTIFTSSSNNGSVEVCDLTISINIIFNSFRVILMKPLTAMNESGLAVRKVLQHFAVNDTKKLVVVADDLNTLPGALMIQSGGDLAAMKGHKGLENIVSTIGKEFIRFRLGVGRPISEATQISQWVLSPFGKENREMDLFGYLLHLTTQALYDYSIHKDLRRVRKKFVNAKKLPNKLTEMSGLVFPVDTHGF</sequence>
<dbReference type="InterPro" id="IPR036416">
    <property type="entry name" value="Pept_tRNA_hydro_sf"/>
</dbReference>
<evidence type="ECO:0000256" key="6">
    <source>
        <dbReference type="RuleBase" id="RU000673"/>
    </source>
</evidence>
<evidence type="ECO:0000256" key="7">
    <source>
        <dbReference type="RuleBase" id="RU004320"/>
    </source>
</evidence>
<evidence type="ECO:0000256" key="3">
    <source>
        <dbReference type="ARBA" id="ARBA00022801"/>
    </source>
</evidence>
<dbReference type="Proteomes" id="UP000789570">
    <property type="component" value="Unassembled WGS sequence"/>
</dbReference>
<dbReference type="EMBL" id="CAJVPQ010000939">
    <property type="protein sequence ID" value="CAG8521430.1"/>
    <property type="molecule type" value="Genomic_DNA"/>
</dbReference>
<dbReference type="OrthoDB" id="1711136at2759"/>
<evidence type="ECO:0000313" key="9">
    <source>
        <dbReference type="Proteomes" id="UP000789570"/>
    </source>
</evidence>
<reference evidence="8" key="1">
    <citation type="submission" date="2021-06" db="EMBL/GenBank/DDBJ databases">
        <authorList>
            <person name="Kallberg Y."/>
            <person name="Tangrot J."/>
            <person name="Rosling A."/>
        </authorList>
    </citation>
    <scope>NUCLEOTIDE SEQUENCE</scope>
    <source>
        <strain evidence="8">UK204</strain>
    </source>
</reference>
<dbReference type="GO" id="GO:0000049">
    <property type="term" value="F:tRNA binding"/>
    <property type="evidence" value="ECO:0007669"/>
    <property type="project" value="UniProtKB-KW"/>
</dbReference>